<dbReference type="InterPro" id="IPR003697">
    <property type="entry name" value="Maf-like"/>
</dbReference>
<dbReference type="Pfam" id="PF02545">
    <property type="entry name" value="Maf"/>
    <property type="match status" value="1"/>
</dbReference>
<dbReference type="GO" id="GO:0005737">
    <property type="term" value="C:cytoplasm"/>
    <property type="evidence" value="ECO:0007669"/>
    <property type="project" value="UniProtKB-SubCell"/>
</dbReference>
<comment type="caution">
    <text evidence="4">The sequence shown here is derived from an EMBL/GenBank/DDBJ whole genome shotgun (WGS) entry which is preliminary data.</text>
</comment>
<comment type="subcellular location">
    <subcellularLocation>
        <location evidence="3">Cytoplasm</location>
    </subcellularLocation>
</comment>
<keyword evidence="3" id="KW-0546">Nucleotide metabolism</keyword>
<dbReference type="GO" id="GO:0036218">
    <property type="term" value="F:dTTP diphosphatase activity"/>
    <property type="evidence" value="ECO:0007669"/>
    <property type="project" value="RHEA"/>
</dbReference>
<dbReference type="GO" id="GO:0009117">
    <property type="term" value="P:nucleotide metabolic process"/>
    <property type="evidence" value="ECO:0007669"/>
    <property type="project" value="UniProtKB-KW"/>
</dbReference>
<dbReference type="Gene3D" id="3.90.950.10">
    <property type="match status" value="1"/>
</dbReference>
<feature type="site" description="Important for substrate specificity" evidence="3">
    <location>
        <position position="151"/>
    </location>
</feature>
<dbReference type="AlphaFoldDB" id="A0A0R1ZIL7"/>
<dbReference type="CDD" id="cd00555">
    <property type="entry name" value="Maf"/>
    <property type="match status" value="1"/>
</dbReference>
<keyword evidence="3" id="KW-0963">Cytoplasm</keyword>
<comment type="function">
    <text evidence="3">Nucleoside triphosphate pyrophosphatase that hydrolyzes dTTP and UTP. May have a dual role in cell division arrest and in preventing the incorporation of modified nucleotides into cellular nucleic acids.</text>
</comment>
<keyword evidence="5" id="KW-1185">Reference proteome</keyword>
<feature type="site" description="Important for substrate specificity" evidence="3">
    <location>
        <position position="68"/>
    </location>
</feature>
<evidence type="ECO:0000256" key="2">
    <source>
        <dbReference type="ARBA" id="ARBA00022801"/>
    </source>
</evidence>
<dbReference type="InterPro" id="IPR029001">
    <property type="entry name" value="ITPase-like_fam"/>
</dbReference>
<reference evidence="4 5" key="1">
    <citation type="journal article" date="2015" name="Genome Announc.">
        <title>Expanding the biotechnology potential of lactobacilli through comparative genomics of 213 strains and associated genera.</title>
        <authorList>
            <person name="Sun Z."/>
            <person name="Harris H.M."/>
            <person name="McCann A."/>
            <person name="Guo C."/>
            <person name="Argimon S."/>
            <person name="Zhang W."/>
            <person name="Yang X."/>
            <person name="Jeffery I.B."/>
            <person name="Cooney J.C."/>
            <person name="Kagawa T.F."/>
            <person name="Liu W."/>
            <person name="Song Y."/>
            <person name="Salvetti E."/>
            <person name="Wrobel A."/>
            <person name="Rasinkangas P."/>
            <person name="Parkhill J."/>
            <person name="Rea M.C."/>
            <person name="O'Sullivan O."/>
            <person name="Ritari J."/>
            <person name="Douillard F.P."/>
            <person name="Paul Ross R."/>
            <person name="Yang R."/>
            <person name="Briner A.E."/>
            <person name="Felis G.E."/>
            <person name="de Vos W.M."/>
            <person name="Barrangou R."/>
            <person name="Klaenhammer T.R."/>
            <person name="Caufield P.W."/>
            <person name="Cui Y."/>
            <person name="Zhang H."/>
            <person name="O'Toole P.W."/>
        </authorList>
    </citation>
    <scope>NUCLEOTIDE SEQUENCE [LARGE SCALE GENOMIC DNA]</scope>
    <source>
        <strain evidence="4 5">DSM 20505</strain>
    </source>
</reference>
<dbReference type="PATRIC" id="fig|1291052.5.peg.517"/>
<dbReference type="EC" id="3.6.1.9" evidence="3"/>
<gene>
    <name evidence="4" type="ORF">FC18_GL000506</name>
</gene>
<evidence type="ECO:0000256" key="1">
    <source>
        <dbReference type="ARBA" id="ARBA00001968"/>
    </source>
</evidence>
<dbReference type="GO" id="GO:0036221">
    <property type="term" value="F:UTP diphosphatase activity"/>
    <property type="evidence" value="ECO:0007669"/>
    <property type="project" value="RHEA"/>
</dbReference>
<dbReference type="STRING" id="1291052.FC18_GL000506"/>
<comment type="cofactor">
    <cofactor evidence="1 3">
        <name>a divalent metal cation</name>
        <dbReference type="ChEBI" id="CHEBI:60240"/>
    </cofactor>
</comment>
<evidence type="ECO:0000313" key="5">
    <source>
        <dbReference type="Proteomes" id="UP000051679"/>
    </source>
</evidence>
<keyword evidence="2 3" id="KW-0378">Hydrolase</keyword>
<feature type="site" description="Important for substrate specificity" evidence="3">
    <location>
        <position position="10"/>
    </location>
</feature>
<dbReference type="PANTHER" id="PTHR43213">
    <property type="entry name" value="BIFUNCTIONAL DTTP/UTP PYROPHOSPHATASE/METHYLTRANSFERASE PROTEIN-RELATED"/>
    <property type="match status" value="1"/>
</dbReference>
<sequence length="180" mass="19207">MIILASGSPRRQELLARIVPVFTVQPAAIDERALPVLAPEAYVKELAIAKARAVAAQNPDATVIAADTMVALGAELLGKPANRAAAYADISRLAGRTHHVHTGMVVRRPDGSENAVVVTTAVTFWPLTPAEIERYLDFGTYRDKAGAYGIQDDGALLIKGIAGDYYNVMGLPISTLVRML</sequence>
<dbReference type="PIRSF" id="PIRSF006305">
    <property type="entry name" value="Maf"/>
    <property type="match status" value="1"/>
</dbReference>
<dbReference type="PANTHER" id="PTHR43213:SF5">
    <property type="entry name" value="BIFUNCTIONAL DTTP_UTP PYROPHOSPHATASE_METHYLTRANSFERASE PROTEIN-RELATED"/>
    <property type="match status" value="1"/>
</dbReference>
<dbReference type="Proteomes" id="UP000051679">
    <property type="component" value="Unassembled WGS sequence"/>
</dbReference>
<comment type="caution">
    <text evidence="3">Lacks conserved residue(s) required for the propagation of feature annotation.</text>
</comment>
<evidence type="ECO:0000256" key="3">
    <source>
        <dbReference type="HAMAP-Rule" id="MF_00528"/>
    </source>
</evidence>
<proteinExistence type="inferred from homology"/>
<dbReference type="EMBL" id="AYYO01000056">
    <property type="protein sequence ID" value="KRM54287.1"/>
    <property type="molecule type" value="Genomic_DNA"/>
</dbReference>
<dbReference type="RefSeq" id="WP_054675651.1">
    <property type="nucleotide sequence ID" value="NZ_AYYO01000056.1"/>
</dbReference>
<protein>
    <recommendedName>
        <fullName evidence="3">dTTP/UTP pyrophosphatase</fullName>
        <shortName evidence="3">dTTPase/UTPase</shortName>
        <ecNumber evidence="3">3.6.1.9</ecNumber>
    </recommendedName>
    <alternativeName>
        <fullName evidence="3">Nucleoside triphosphate pyrophosphatase</fullName>
    </alternativeName>
    <alternativeName>
        <fullName evidence="3">Nucleotide pyrophosphatase</fullName>
        <shortName evidence="3">Nucleotide PPase</shortName>
    </alternativeName>
</protein>
<dbReference type="SUPFAM" id="SSF52972">
    <property type="entry name" value="ITPase-like"/>
    <property type="match status" value="1"/>
</dbReference>
<name>A0A0R1ZIL7_9LACO</name>
<feature type="active site" description="Proton acceptor" evidence="3">
    <location>
        <position position="67"/>
    </location>
</feature>
<dbReference type="OrthoDB" id="9807767at2"/>
<comment type="similarity">
    <text evidence="3">Belongs to the Maf family. YhdE subfamily.</text>
</comment>
<dbReference type="HAMAP" id="MF_00528">
    <property type="entry name" value="Maf"/>
    <property type="match status" value="1"/>
</dbReference>
<dbReference type="NCBIfam" id="TIGR00172">
    <property type="entry name" value="maf"/>
    <property type="match status" value="1"/>
</dbReference>
<evidence type="ECO:0000313" key="4">
    <source>
        <dbReference type="EMBL" id="KRM54287.1"/>
    </source>
</evidence>
<accession>A0A0R1ZIL7</accession>
<organism evidence="4 5">
    <name type="scientific">Lacticaseibacillus sharpeae JCM 1186 = DSM 20505</name>
    <dbReference type="NCBI Taxonomy" id="1291052"/>
    <lineage>
        <taxon>Bacteria</taxon>
        <taxon>Bacillati</taxon>
        <taxon>Bacillota</taxon>
        <taxon>Bacilli</taxon>
        <taxon>Lactobacillales</taxon>
        <taxon>Lactobacillaceae</taxon>
        <taxon>Lacticaseibacillus</taxon>
    </lineage>
</organism>
<comment type="catalytic activity">
    <reaction evidence="3">
        <text>dTTP + H2O = dTMP + diphosphate + H(+)</text>
        <dbReference type="Rhea" id="RHEA:28534"/>
        <dbReference type="ChEBI" id="CHEBI:15377"/>
        <dbReference type="ChEBI" id="CHEBI:15378"/>
        <dbReference type="ChEBI" id="CHEBI:33019"/>
        <dbReference type="ChEBI" id="CHEBI:37568"/>
        <dbReference type="ChEBI" id="CHEBI:63528"/>
        <dbReference type="EC" id="3.6.1.9"/>
    </reaction>
</comment>
<comment type="catalytic activity">
    <reaction evidence="3">
        <text>UTP + H2O = UMP + diphosphate + H(+)</text>
        <dbReference type="Rhea" id="RHEA:29395"/>
        <dbReference type="ChEBI" id="CHEBI:15377"/>
        <dbReference type="ChEBI" id="CHEBI:15378"/>
        <dbReference type="ChEBI" id="CHEBI:33019"/>
        <dbReference type="ChEBI" id="CHEBI:46398"/>
        <dbReference type="ChEBI" id="CHEBI:57865"/>
        <dbReference type="EC" id="3.6.1.9"/>
    </reaction>
</comment>